<sequence>MVSDSSSNIRVFIRWDDQTVFAGEEIKCTITFKNVAADPSQHKQTQRQANGTEAREGACAGSQLAHYAPGWPRDLWTSVSITTAGQLSDVQIYTYVRSTPPVSRSINLAKYSRHRRPFPTVTVTF</sequence>
<gene>
    <name evidence="2" type="ORF">HYQ45_013265</name>
</gene>
<dbReference type="Proteomes" id="UP000689129">
    <property type="component" value="Unassembled WGS sequence"/>
</dbReference>
<proteinExistence type="predicted"/>
<accession>A0A8I2ZCV3</accession>
<reference evidence="2" key="1">
    <citation type="journal article" date="2021" name="Mol. Plant Pathol.">
        <title>A 20-kb lineage-specific genomic region tames virulence in pathogenic amphidiploid Verticillium longisporum.</title>
        <authorList>
            <person name="Harting R."/>
            <person name="Starke J."/>
            <person name="Kusch H."/>
            <person name="Poggeler S."/>
            <person name="Maurus I."/>
            <person name="Schluter R."/>
            <person name="Landesfeind M."/>
            <person name="Bulla I."/>
            <person name="Nowrousian M."/>
            <person name="de Jonge R."/>
            <person name="Stahlhut G."/>
            <person name="Hoff K.J."/>
            <person name="Asshauer K.P."/>
            <person name="Thurmer A."/>
            <person name="Stanke M."/>
            <person name="Daniel R."/>
            <person name="Morgenstern B."/>
            <person name="Thomma B.P.H.J."/>
            <person name="Kronstad J.W."/>
            <person name="Braus-Stromeyer S.A."/>
            <person name="Braus G.H."/>
        </authorList>
    </citation>
    <scope>NUCLEOTIDE SEQUENCE</scope>
    <source>
        <strain evidence="2">Vl32</strain>
    </source>
</reference>
<evidence type="ECO:0000313" key="3">
    <source>
        <dbReference type="Proteomes" id="UP000689129"/>
    </source>
</evidence>
<dbReference type="OrthoDB" id="1918at2759"/>
<feature type="compositionally biased region" description="Polar residues" evidence="1">
    <location>
        <begin position="42"/>
        <end position="51"/>
    </location>
</feature>
<name>A0A8I2ZCV3_VERLO</name>
<comment type="caution">
    <text evidence="2">The sequence shown here is derived from an EMBL/GenBank/DDBJ whole genome shotgun (WGS) entry which is preliminary data.</text>
</comment>
<dbReference type="AlphaFoldDB" id="A0A8I2ZCV3"/>
<organism evidence="2 3">
    <name type="scientific">Verticillium longisporum</name>
    <name type="common">Verticillium dahliae var. longisporum</name>
    <dbReference type="NCBI Taxonomy" id="100787"/>
    <lineage>
        <taxon>Eukaryota</taxon>
        <taxon>Fungi</taxon>
        <taxon>Dikarya</taxon>
        <taxon>Ascomycota</taxon>
        <taxon>Pezizomycotina</taxon>
        <taxon>Sordariomycetes</taxon>
        <taxon>Hypocreomycetidae</taxon>
        <taxon>Glomerellales</taxon>
        <taxon>Plectosphaerellaceae</taxon>
        <taxon>Verticillium</taxon>
    </lineage>
</organism>
<protein>
    <submittedName>
        <fullName evidence="2">Uncharacterized protein</fullName>
    </submittedName>
</protein>
<evidence type="ECO:0000313" key="2">
    <source>
        <dbReference type="EMBL" id="KAG7125262.1"/>
    </source>
</evidence>
<dbReference type="EMBL" id="JAEMWZ010000318">
    <property type="protein sequence ID" value="KAG7125262.1"/>
    <property type="molecule type" value="Genomic_DNA"/>
</dbReference>
<evidence type="ECO:0000256" key="1">
    <source>
        <dbReference type="SAM" id="MobiDB-lite"/>
    </source>
</evidence>
<feature type="region of interest" description="Disordered" evidence="1">
    <location>
        <begin position="37"/>
        <end position="56"/>
    </location>
</feature>